<dbReference type="AlphaFoldDB" id="A0AAQ3MTV7"/>
<evidence type="ECO:0000313" key="3">
    <source>
        <dbReference type="Proteomes" id="UP001374535"/>
    </source>
</evidence>
<evidence type="ECO:0000313" key="2">
    <source>
        <dbReference type="EMBL" id="WVY96799.1"/>
    </source>
</evidence>
<keyword evidence="1" id="KW-0812">Transmembrane</keyword>
<feature type="transmembrane region" description="Helical" evidence="1">
    <location>
        <begin position="50"/>
        <end position="74"/>
    </location>
</feature>
<feature type="transmembrane region" description="Helical" evidence="1">
    <location>
        <begin position="94"/>
        <end position="113"/>
    </location>
</feature>
<accession>A0AAQ3MTV7</accession>
<keyword evidence="3" id="KW-1185">Reference proteome</keyword>
<name>A0AAQ3MTV7_VIGMU</name>
<dbReference type="Proteomes" id="UP001374535">
    <property type="component" value="Chromosome 9"/>
</dbReference>
<gene>
    <name evidence="2" type="ORF">V8G54_028950</name>
</gene>
<proteinExistence type="predicted"/>
<dbReference type="EMBL" id="CP144692">
    <property type="protein sequence ID" value="WVY96799.1"/>
    <property type="molecule type" value="Genomic_DNA"/>
</dbReference>
<sequence length="131" mass="15131">MILSFIYIYIYIGLMRCALSLTFHVLDKVRHSVCFGKRLNQIPKCVLTKVWYGSLVLSLSQFRINVFVFLLFIYRDASKVLWIKKEEDLVAFNGVSVQNCMLSAITTFAFLSLQNGIQRVKIQAKCIVKKL</sequence>
<keyword evidence="1" id="KW-1133">Transmembrane helix</keyword>
<reference evidence="2 3" key="1">
    <citation type="journal article" date="2023" name="Life. Sci Alliance">
        <title>Evolutionary insights into 3D genome organization and epigenetic landscape of Vigna mungo.</title>
        <authorList>
            <person name="Junaid A."/>
            <person name="Singh B."/>
            <person name="Bhatia S."/>
        </authorList>
    </citation>
    <scope>NUCLEOTIDE SEQUENCE [LARGE SCALE GENOMIC DNA]</scope>
    <source>
        <strain evidence="2">Urdbean</strain>
    </source>
</reference>
<feature type="transmembrane region" description="Helical" evidence="1">
    <location>
        <begin position="6"/>
        <end position="29"/>
    </location>
</feature>
<protein>
    <submittedName>
        <fullName evidence="2">Uncharacterized protein</fullName>
    </submittedName>
</protein>
<keyword evidence="1" id="KW-0472">Membrane</keyword>
<organism evidence="2 3">
    <name type="scientific">Vigna mungo</name>
    <name type="common">Black gram</name>
    <name type="synonym">Phaseolus mungo</name>
    <dbReference type="NCBI Taxonomy" id="3915"/>
    <lineage>
        <taxon>Eukaryota</taxon>
        <taxon>Viridiplantae</taxon>
        <taxon>Streptophyta</taxon>
        <taxon>Embryophyta</taxon>
        <taxon>Tracheophyta</taxon>
        <taxon>Spermatophyta</taxon>
        <taxon>Magnoliopsida</taxon>
        <taxon>eudicotyledons</taxon>
        <taxon>Gunneridae</taxon>
        <taxon>Pentapetalae</taxon>
        <taxon>rosids</taxon>
        <taxon>fabids</taxon>
        <taxon>Fabales</taxon>
        <taxon>Fabaceae</taxon>
        <taxon>Papilionoideae</taxon>
        <taxon>50 kb inversion clade</taxon>
        <taxon>NPAAA clade</taxon>
        <taxon>indigoferoid/millettioid clade</taxon>
        <taxon>Phaseoleae</taxon>
        <taxon>Vigna</taxon>
    </lineage>
</organism>
<evidence type="ECO:0000256" key="1">
    <source>
        <dbReference type="SAM" id="Phobius"/>
    </source>
</evidence>